<evidence type="ECO:0000256" key="11">
    <source>
        <dbReference type="ARBA" id="ARBA00034617"/>
    </source>
</evidence>
<evidence type="ECO:0000256" key="14">
    <source>
        <dbReference type="ARBA" id="ARBA00048988"/>
    </source>
</evidence>
<keyword evidence="4 15" id="KW-0378">Hydrolase</keyword>
<feature type="domain" description="UvrD-like helicase C-terminal" evidence="17">
    <location>
        <begin position="407"/>
        <end position="709"/>
    </location>
</feature>
<evidence type="ECO:0000256" key="5">
    <source>
        <dbReference type="ARBA" id="ARBA00022806"/>
    </source>
</evidence>
<evidence type="ECO:0000313" key="18">
    <source>
        <dbReference type="EMBL" id="CAB3824697.1"/>
    </source>
</evidence>
<evidence type="ECO:0000256" key="15">
    <source>
        <dbReference type="PROSITE-ProRule" id="PRU00560"/>
    </source>
</evidence>
<evidence type="ECO:0000256" key="7">
    <source>
        <dbReference type="ARBA" id="ARBA00022840"/>
    </source>
</evidence>
<evidence type="ECO:0000259" key="17">
    <source>
        <dbReference type="PROSITE" id="PS51217"/>
    </source>
</evidence>
<evidence type="ECO:0000259" key="16">
    <source>
        <dbReference type="PROSITE" id="PS51198"/>
    </source>
</evidence>
<comment type="caution">
    <text evidence="18">The sequence shown here is derived from an EMBL/GenBank/DDBJ whole genome shotgun (WGS) entry which is preliminary data.</text>
</comment>
<comment type="catalytic activity">
    <reaction evidence="11">
        <text>Couples ATP hydrolysis with the unwinding of duplex DNA by translocating in the 3'-5' direction.</text>
        <dbReference type="EC" id="5.6.2.4"/>
    </reaction>
</comment>
<keyword evidence="7 15" id="KW-0067">ATP-binding</keyword>
<name>A0ABM8L7U3_9BURK</name>
<evidence type="ECO:0000256" key="13">
    <source>
        <dbReference type="ARBA" id="ARBA00034923"/>
    </source>
</evidence>
<keyword evidence="19" id="KW-1185">Reference proteome</keyword>
<dbReference type="Gene3D" id="3.40.50.300">
    <property type="entry name" value="P-loop containing nucleotide triphosphate hydrolases"/>
    <property type="match status" value="4"/>
</dbReference>
<dbReference type="EMBL" id="CADIKR010000001">
    <property type="protein sequence ID" value="CAB3824697.1"/>
    <property type="molecule type" value="Genomic_DNA"/>
</dbReference>
<evidence type="ECO:0000256" key="8">
    <source>
        <dbReference type="ARBA" id="ARBA00023125"/>
    </source>
</evidence>
<dbReference type="InterPro" id="IPR014017">
    <property type="entry name" value="DNA_helicase_UvrD-like_C"/>
</dbReference>
<dbReference type="InterPro" id="IPR000212">
    <property type="entry name" value="DNA_helicase_UvrD/REP"/>
</dbReference>
<dbReference type="Pfam" id="PF12705">
    <property type="entry name" value="PDDEXK_1"/>
    <property type="match status" value="1"/>
</dbReference>
<evidence type="ECO:0000256" key="10">
    <source>
        <dbReference type="ARBA" id="ARBA00023235"/>
    </source>
</evidence>
<evidence type="ECO:0000256" key="9">
    <source>
        <dbReference type="ARBA" id="ARBA00023204"/>
    </source>
</evidence>
<feature type="domain" description="UvrD-like helicase ATP-binding" evidence="16">
    <location>
        <begin position="1"/>
        <end position="406"/>
    </location>
</feature>
<evidence type="ECO:0000256" key="12">
    <source>
        <dbReference type="ARBA" id="ARBA00034808"/>
    </source>
</evidence>
<keyword evidence="3" id="KW-0227">DNA damage</keyword>
<dbReference type="InterPro" id="IPR011604">
    <property type="entry name" value="PDDEXK-like_dom_sf"/>
</dbReference>
<evidence type="ECO:0000313" key="19">
    <source>
        <dbReference type="Proteomes" id="UP000507140"/>
    </source>
</evidence>
<dbReference type="Gene3D" id="3.90.320.10">
    <property type="match status" value="1"/>
</dbReference>
<keyword evidence="6" id="KW-0269">Exonuclease</keyword>
<reference evidence="18 19" key="1">
    <citation type="submission" date="2020-04" db="EMBL/GenBank/DDBJ databases">
        <authorList>
            <person name="De Canck E."/>
        </authorList>
    </citation>
    <scope>NUCLEOTIDE SEQUENCE [LARGE SCALE GENOMIC DNA]</scope>
    <source>
        <strain evidence="18 19">LMG 3415</strain>
    </source>
</reference>
<dbReference type="GO" id="GO:0003678">
    <property type="term" value="F:DNA helicase activity"/>
    <property type="evidence" value="ECO:0007669"/>
    <property type="project" value="UniProtKB-EC"/>
</dbReference>
<evidence type="ECO:0000256" key="6">
    <source>
        <dbReference type="ARBA" id="ARBA00022839"/>
    </source>
</evidence>
<dbReference type="GO" id="GO:0016787">
    <property type="term" value="F:hydrolase activity"/>
    <property type="evidence" value="ECO:0007669"/>
    <property type="project" value="UniProtKB-KW"/>
</dbReference>
<dbReference type="Pfam" id="PF00580">
    <property type="entry name" value="UvrD-helicase"/>
    <property type="match status" value="1"/>
</dbReference>
<dbReference type="RefSeq" id="WP_180097569.1">
    <property type="nucleotide sequence ID" value="NZ_CADIKR010000001.1"/>
</dbReference>
<dbReference type="InterPro" id="IPR038726">
    <property type="entry name" value="PDDEXK_AddAB-type"/>
</dbReference>
<sequence length="1070" mass="115220">MDQKNMNVEFVRAGAGSGKTYYLTHMLADRLQSGAARPAAILATTFTVKAASELRERARSTLLSQRRLDLAAALGQASIGTVNSVCGRLIQRFCFELGISPDQTILTEDEGRRLVRVAVEGVQDASSVENLAQLTARLDLDDDAVTATLQAVMNAARSNNISPEELATMGPRNADAMLACWPLPQGDHDAVLIAALERAERELKHAQAAGVNTKVLNDAIERVAAARSGLARGNLAWNAWQQLSKLNAGAKQASIVEDLKDIAARHPTHDRFHDDVRNYLCTVFDLAGRALQAFADAKRDLGVVDFTDQEVLLLRALQSSTLVREALAGELDLVLVDEFQDTNPLQLAIFVELAKLAKSSIWVGDPKQAIYGFRGTDSTLIQQILDSVEGWGGTMGTPLSDSYRSTPGLVGLANEVFVPAFHPAPASETALRPVRMPLAGQPQLLNWSFVTEAGKRSISLKALGPAVSELLERGILIADKATGQERPLQASDIAVLCRKNNHIKSAVDALSRRGIAAAAARPGLMSTPEIQLVLACLRRLQDASDTVATAMIVGLTGSVRPEDWLQDRLQFLSGIAAGADGETSPSMSAWKAEGADVHPLIARLASLRPSLVSLTPREALRLAKAESGVARLAHQWSAAEREAQVRIANIEALLALAHQYEEACLGSRQPATINGMLLWFQELVADGADGRAAAAHGAVEVMTFHAAKGLEWPMVIVIGLDHGYRTDLWSVRSRTIGAFNATKPLANRYVHHWVNPFKSAVQVIADAEASETGKLMAEQARTENTRLLYVALTRARDVIALVGGTKTVGSAPPCDWLDEIGAATKLWGPAGASVMDGQTVVRETKAWEFDESLDAPPPPVARAMHYFDARQPQSFERLWFAPSAAQTGQHRAVKVENVGQRIVVQSDTDMAALGSALHGCIACSVADPSRPISDKQIREVLIRWGVHGAVTPEAVRFQVEAFQEWWQSKWPDGTAQAELPIQVPRPDGTVIRGQIDLLIRVGNGRILIDHKADPRGVADGERLAVTHGGQLGAYADAVESASGEAVLERWLFLPVAARAVQIGDGCSKVP</sequence>
<organism evidence="18 19">
    <name type="scientific">Achromobacter mucicolens</name>
    <dbReference type="NCBI Taxonomy" id="1389922"/>
    <lineage>
        <taxon>Bacteria</taxon>
        <taxon>Pseudomonadati</taxon>
        <taxon>Pseudomonadota</taxon>
        <taxon>Betaproteobacteria</taxon>
        <taxon>Burkholderiales</taxon>
        <taxon>Alcaligenaceae</taxon>
        <taxon>Achromobacter</taxon>
    </lineage>
</organism>
<keyword evidence="5 15" id="KW-0347">Helicase</keyword>
<keyword evidence="2 15" id="KW-0547">Nucleotide-binding</keyword>
<comment type="catalytic activity">
    <reaction evidence="14">
        <text>ATP + H2O = ADP + phosphate + H(+)</text>
        <dbReference type="Rhea" id="RHEA:13065"/>
        <dbReference type="ChEBI" id="CHEBI:15377"/>
        <dbReference type="ChEBI" id="CHEBI:15378"/>
        <dbReference type="ChEBI" id="CHEBI:30616"/>
        <dbReference type="ChEBI" id="CHEBI:43474"/>
        <dbReference type="ChEBI" id="CHEBI:456216"/>
        <dbReference type="EC" id="5.6.2.4"/>
    </reaction>
</comment>
<dbReference type="InterPro" id="IPR014016">
    <property type="entry name" value="UvrD-like_ATP-bd"/>
</dbReference>
<evidence type="ECO:0000256" key="1">
    <source>
        <dbReference type="ARBA" id="ARBA00022722"/>
    </source>
</evidence>
<keyword evidence="10" id="KW-0413">Isomerase</keyword>
<feature type="binding site" evidence="15">
    <location>
        <begin position="13"/>
        <end position="20"/>
    </location>
    <ligand>
        <name>ATP</name>
        <dbReference type="ChEBI" id="CHEBI:30616"/>
    </ligand>
</feature>
<dbReference type="InterPro" id="IPR027417">
    <property type="entry name" value="P-loop_NTPase"/>
</dbReference>
<accession>A0ABM8L7U3</accession>
<dbReference type="SUPFAM" id="SSF52540">
    <property type="entry name" value="P-loop containing nucleoside triphosphate hydrolases"/>
    <property type="match status" value="1"/>
</dbReference>
<dbReference type="Proteomes" id="UP000507140">
    <property type="component" value="Unassembled WGS sequence"/>
</dbReference>
<keyword evidence="9" id="KW-0234">DNA repair</keyword>
<proteinExistence type="predicted"/>
<evidence type="ECO:0000256" key="4">
    <source>
        <dbReference type="ARBA" id="ARBA00022801"/>
    </source>
</evidence>
<evidence type="ECO:0000256" key="2">
    <source>
        <dbReference type="ARBA" id="ARBA00022741"/>
    </source>
</evidence>
<dbReference type="PANTHER" id="PTHR11070:SF2">
    <property type="entry name" value="ATP-DEPENDENT DNA HELICASE SRS2"/>
    <property type="match status" value="1"/>
</dbReference>
<dbReference type="PROSITE" id="PS51217">
    <property type="entry name" value="UVRD_HELICASE_CTER"/>
    <property type="match status" value="1"/>
</dbReference>
<dbReference type="Pfam" id="PF13361">
    <property type="entry name" value="UvrD_C"/>
    <property type="match status" value="1"/>
</dbReference>
<dbReference type="PROSITE" id="PS51198">
    <property type="entry name" value="UVRD_HELICASE_ATP_BIND"/>
    <property type="match status" value="1"/>
</dbReference>
<protein>
    <recommendedName>
        <fullName evidence="12">DNA 3'-5' helicase</fullName>
        <ecNumber evidence="12">5.6.2.4</ecNumber>
    </recommendedName>
    <alternativeName>
        <fullName evidence="13">DNA 3'-5' helicase II</fullName>
    </alternativeName>
</protein>
<dbReference type="PANTHER" id="PTHR11070">
    <property type="entry name" value="UVRD / RECB / PCRA DNA HELICASE FAMILY MEMBER"/>
    <property type="match status" value="1"/>
</dbReference>
<dbReference type="EC" id="5.6.2.4" evidence="12"/>
<keyword evidence="1" id="KW-0540">Nuclease</keyword>
<gene>
    <name evidence="18" type="primary">addA_1</name>
    <name evidence="18" type="ORF">LMG3415_00593</name>
</gene>
<keyword evidence="8" id="KW-0238">DNA-binding</keyword>
<evidence type="ECO:0000256" key="3">
    <source>
        <dbReference type="ARBA" id="ARBA00022763"/>
    </source>
</evidence>